<organism evidence="1 2">
    <name type="scientific">Thomasclavelia spiroformis</name>
    <dbReference type="NCBI Taxonomy" id="29348"/>
    <lineage>
        <taxon>Bacteria</taxon>
        <taxon>Bacillati</taxon>
        <taxon>Bacillota</taxon>
        <taxon>Erysipelotrichia</taxon>
        <taxon>Erysipelotrichales</taxon>
        <taxon>Coprobacillaceae</taxon>
        <taxon>Thomasclavelia</taxon>
    </lineage>
</organism>
<dbReference type="Proteomes" id="UP000196258">
    <property type="component" value="Unassembled WGS sequence"/>
</dbReference>
<dbReference type="PANTHER" id="PTHR41317:SF1">
    <property type="entry name" value="PD-(D_E)XK NUCLEASE FAMILY TRANSPOSASE"/>
    <property type="match status" value="1"/>
</dbReference>
<sequence length="329" mass="39340">MIKRIDKIYDFKNDFMFKHSLGNDQDPGSFYLLKLFIEGILNISCKSITILNPDLVVENIEDKDMLLDIRVQTNNGDYVNIEMQYSAFSKNQYQRFQIYGASLLSRQEKEGDDYQKNINHVYQIIFIDDIDKANLKLYDRYESRNEEGKLEKYNLLTRVYVQMPYINLIKKQKKLEEFSEIEKGIYIFENGITDDIIRLKEDNKVVEIMKEKIERFNQDEQLRDMAYKRSLNRWANERDKQDMYEKGKEEGIKQGIKQGIEQGLEMGIEQGVMQGIIEKSKEKTKQLFNKYYPEEDDNILENLNNEQYDKIFEMILDNRSINEIKEFLK</sequence>
<dbReference type="NCBIfam" id="TIGR01784">
    <property type="entry name" value="T_den_put_tspse"/>
    <property type="match status" value="1"/>
</dbReference>
<dbReference type="RefSeq" id="WP_087256595.1">
    <property type="nucleotide sequence ID" value="NZ_NFLB01000008.1"/>
</dbReference>
<evidence type="ECO:0000313" key="2">
    <source>
        <dbReference type="Proteomes" id="UP000196258"/>
    </source>
</evidence>
<dbReference type="EMBL" id="NFLB01000008">
    <property type="protein sequence ID" value="OUQ04889.1"/>
    <property type="molecule type" value="Genomic_DNA"/>
</dbReference>
<evidence type="ECO:0000313" key="1">
    <source>
        <dbReference type="EMBL" id="OUQ04889.1"/>
    </source>
</evidence>
<dbReference type="PANTHER" id="PTHR41317">
    <property type="entry name" value="PD-(D_E)XK NUCLEASE FAMILY TRANSPOSASE"/>
    <property type="match status" value="1"/>
</dbReference>
<reference evidence="2" key="1">
    <citation type="submission" date="2017-04" db="EMBL/GenBank/DDBJ databases">
        <title>Function of individual gut microbiota members based on whole genome sequencing of pure cultures obtained from chicken caecum.</title>
        <authorList>
            <person name="Medvecky M."/>
            <person name="Cejkova D."/>
            <person name="Polansky O."/>
            <person name="Karasova D."/>
            <person name="Kubasova T."/>
            <person name="Cizek A."/>
            <person name="Rychlik I."/>
        </authorList>
    </citation>
    <scope>NUCLEOTIDE SEQUENCE [LARGE SCALE GENOMIC DNA]</scope>
    <source>
        <strain evidence="2">An149</strain>
    </source>
</reference>
<name>A0A1Y4QHY8_9FIRM</name>
<dbReference type="InterPro" id="IPR010106">
    <property type="entry name" value="RpnA"/>
</dbReference>
<dbReference type="AlphaFoldDB" id="A0A1Y4QHY8"/>
<proteinExistence type="predicted"/>
<gene>
    <name evidence="1" type="ORF">B5E91_07700</name>
</gene>
<dbReference type="Pfam" id="PF12784">
    <property type="entry name" value="PDDEXK_2"/>
    <property type="match status" value="1"/>
</dbReference>
<accession>A0A1Y4QHY8</accession>
<evidence type="ECO:0008006" key="3">
    <source>
        <dbReference type="Google" id="ProtNLM"/>
    </source>
</evidence>
<protein>
    <recommendedName>
        <fullName evidence="3">Rpn family recombination-promoting nuclease/putative transposase</fullName>
    </recommendedName>
</protein>
<comment type="caution">
    <text evidence="1">The sequence shown here is derived from an EMBL/GenBank/DDBJ whole genome shotgun (WGS) entry which is preliminary data.</text>
</comment>